<dbReference type="SUPFAM" id="SSF52058">
    <property type="entry name" value="L domain-like"/>
    <property type="match status" value="2"/>
</dbReference>
<keyword evidence="4" id="KW-0433">Leucine-rich repeat</keyword>
<dbReference type="PANTHER" id="PTHR24365:SF530">
    <property type="entry name" value="MSTPROX-RELATED"/>
    <property type="match status" value="1"/>
</dbReference>
<feature type="chain" id="PRO_5027863716" evidence="14">
    <location>
        <begin position="28"/>
        <end position="696"/>
    </location>
</feature>
<evidence type="ECO:0000313" key="17">
    <source>
        <dbReference type="RefSeq" id="XP_029634076.1"/>
    </source>
</evidence>
<keyword evidence="12" id="KW-0325">Glycoprotein</keyword>
<evidence type="ECO:0000256" key="10">
    <source>
        <dbReference type="ARBA" id="ARBA00023136"/>
    </source>
</evidence>
<evidence type="ECO:0000256" key="3">
    <source>
        <dbReference type="ARBA" id="ARBA00022588"/>
    </source>
</evidence>
<dbReference type="Pfam" id="PF01582">
    <property type="entry name" value="TIR"/>
    <property type="match status" value="1"/>
</dbReference>
<dbReference type="KEGG" id="osn:115209720"/>
<feature type="transmembrane region" description="Helical" evidence="13">
    <location>
        <begin position="497"/>
        <end position="520"/>
    </location>
</feature>
<dbReference type="Gene3D" id="3.80.10.10">
    <property type="entry name" value="Ribonuclease Inhibitor"/>
    <property type="match status" value="2"/>
</dbReference>
<keyword evidence="5 13" id="KW-0812">Transmembrane</keyword>
<dbReference type="SMART" id="SM00082">
    <property type="entry name" value="LRRCT"/>
    <property type="match status" value="1"/>
</dbReference>
<evidence type="ECO:0000256" key="14">
    <source>
        <dbReference type="SAM" id="SignalP"/>
    </source>
</evidence>
<dbReference type="GO" id="GO:0038023">
    <property type="term" value="F:signaling receptor activity"/>
    <property type="evidence" value="ECO:0007669"/>
    <property type="project" value="TreeGrafter"/>
</dbReference>
<dbReference type="SUPFAM" id="SSF52200">
    <property type="entry name" value="Toll/Interleukin receptor TIR domain"/>
    <property type="match status" value="1"/>
</dbReference>
<dbReference type="PROSITE" id="PS50104">
    <property type="entry name" value="TIR"/>
    <property type="match status" value="1"/>
</dbReference>
<evidence type="ECO:0000256" key="7">
    <source>
        <dbReference type="ARBA" id="ARBA00022737"/>
    </source>
</evidence>
<evidence type="ECO:0000256" key="8">
    <source>
        <dbReference type="ARBA" id="ARBA00022859"/>
    </source>
</evidence>
<protein>
    <submittedName>
        <fullName evidence="17">Toll-like receptor 13</fullName>
    </submittedName>
</protein>
<proteinExistence type="inferred from homology"/>
<evidence type="ECO:0000256" key="12">
    <source>
        <dbReference type="ARBA" id="ARBA00023180"/>
    </source>
</evidence>
<keyword evidence="8" id="KW-0391">Immunity</keyword>
<accession>A0A6P7S7J9</accession>
<keyword evidence="11" id="KW-0675">Receptor</keyword>
<evidence type="ECO:0000256" key="4">
    <source>
        <dbReference type="ARBA" id="ARBA00022614"/>
    </source>
</evidence>
<dbReference type="GO" id="GO:0045087">
    <property type="term" value="P:innate immune response"/>
    <property type="evidence" value="ECO:0007669"/>
    <property type="project" value="UniProtKB-KW"/>
</dbReference>
<dbReference type="PRINTS" id="PR01537">
    <property type="entry name" value="INTRLKN1R1F"/>
</dbReference>
<keyword evidence="10 13" id="KW-0472">Membrane</keyword>
<name>A0A6P7S7J9_9MOLL</name>
<dbReference type="InterPro" id="IPR032675">
    <property type="entry name" value="LRR_dom_sf"/>
</dbReference>
<dbReference type="FunFam" id="3.40.50.10140:FF:000001">
    <property type="entry name" value="Toll-like receptor 2"/>
    <property type="match status" value="1"/>
</dbReference>
<gene>
    <name evidence="17" type="primary">LOC115209720</name>
</gene>
<dbReference type="Proteomes" id="UP000515154">
    <property type="component" value="Linkage group LG3"/>
</dbReference>
<sequence>MALCDPLIRLIVLKVIIGFIVISTAEGYCECNTHECFCENLSYIPKFPANTTIVKIINPTFSKFDSKTLWNLTTIHLTKLSFIGCVFRNATEYVFAKLILLEHLNFKLCKLTQHTLQQIFRSISSINITSLEFDGVNKNNWSFQFLQDITNYNINRFCVRRSKIKVFNGSELLPLKNLKLLDLRFNSITKVVSWGTHPFLTALNLYGNFICYMVHFVDTSGRISFPMLVRLEISLYHWHILAIGTFKGLNKVKTLSINAPSLRLIKPKVLTSLKELVNFSLTSRKSRLLQLGKHAFQSTTLRSLTLRNITLEIPKSNLSGIFKACRNITSLKFQAVSINGNASINDLLKDLKNLEYLELTRNIMRNVPDCVCDMKRLHTLILSRTWIRKWQTTNCTVMNNLRVFSLSYNKIFNVNKTSFSKALFSNTNLKWDLSHNSYMCNCRILWFRDWMKRNPARILHYPKSYLCHNPAPVRFIQIAKYYVSWDYCASISKPSPIAVSGCVLGTLSVIFIITGLVSYIKRWSIRYWIYLVFARRRKYQLLECTSEHNYDAFVCYSGSDVGWVTKYLLPILEEENHLHLCLHDRDFAVGNDIIDNIIDSIQQSRKVVLVLSSDFAQSQWCQFETSLAQQRLFEEKQDIIVPILLEEIPTELQTMRLALLLKQKTYLEWSSERRGQMMFWERLVEILLETATYKEI</sequence>
<feature type="domain" description="TIR" evidence="15">
    <location>
        <begin position="548"/>
        <end position="687"/>
    </location>
</feature>
<evidence type="ECO:0000256" key="1">
    <source>
        <dbReference type="ARBA" id="ARBA00004479"/>
    </source>
</evidence>
<dbReference type="PANTHER" id="PTHR24365">
    <property type="entry name" value="TOLL-LIKE RECEPTOR"/>
    <property type="match status" value="1"/>
</dbReference>
<evidence type="ECO:0000256" key="5">
    <source>
        <dbReference type="ARBA" id="ARBA00022692"/>
    </source>
</evidence>
<keyword evidence="9 13" id="KW-1133">Transmembrane helix</keyword>
<dbReference type="GO" id="GO:0005886">
    <property type="term" value="C:plasma membrane"/>
    <property type="evidence" value="ECO:0007669"/>
    <property type="project" value="TreeGrafter"/>
</dbReference>
<evidence type="ECO:0000256" key="13">
    <source>
        <dbReference type="SAM" id="Phobius"/>
    </source>
</evidence>
<dbReference type="AlphaFoldDB" id="A0A6P7S7J9"/>
<evidence type="ECO:0000259" key="15">
    <source>
        <dbReference type="PROSITE" id="PS50104"/>
    </source>
</evidence>
<organism evidence="16 17">
    <name type="scientific">Octopus sinensis</name>
    <name type="common">East Asian common octopus</name>
    <dbReference type="NCBI Taxonomy" id="2607531"/>
    <lineage>
        <taxon>Eukaryota</taxon>
        <taxon>Metazoa</taxon>
        <taxon>Spiralia</taxon>
        <taxon>Lophotrochozoa</taxon>
        <taxon>Mollusca</taxon>
        <taxon>Cephalopoda</taxon>
        <taxon>Coleoidea</taxon>
        <taxon>Octopodiformes</taxon>
        <taxon>Octopoda</taxon>
        <taxon>Incirrata</taxon>
        <taxon>Octopodidae</taxon>
        <taxon>Octopus</taxon>
    </lineage>
</organism>
<dbReference type="RefSeq" id="XP_029634076.1">
    <property type="nucleotide sequence ID" value="XM_029778216.2"/>
</dbReference>
<keyword evidence="3" id="KW-0399">Innate immunity</keyword>
<evidence type="ECO:0000313" key="16">
    <source>
        <dbReference type="Proteomes" id="UP000515154"/>
    </source>
</evidence>
<evidence type="ECO:0000256" key="9">
    <source>
        <dbReference type="ARBA" id="ARBA00022989"/>
    </source>
</evidence>
<comment type="subcellular location">
    <subcellularLocation>
        <location evidence="1">Membrane</location>
        <topology evidence="1">Single-pass type I membrane protein</topology>
    </subcellularLocation>
</comment>
<evidence type="ECO:0000256" key="11">
    <source>
        <dbReference type="ARBA" id="ARBA00023170"/>
    </source>
</evidence>
<dbReference type="SMART" id="SM00255">
    <property type="entry name" value="TIR"/>
    <property type="match status" value="1"/>
</dbReference>
<keyword evidence="6 14" id="KW-0732">Signal</keyword>
<dbReference type="Gene3D" id="3.40.50.10140">
    <property type="entry name" value="Toll/interleukin-1 receptor homology (TIR) domain"/>
    <property type="match status" value="1"/>
</dbReference>
<dbReference type="InterPro" id="IPR000483">
    <property type="entry name" value="Cys-rich_flank_reg_C"/>
</dbReference>
<dbReference type="InterPro" id="IPR000157">
    <property type="entry name" value="TIR_dom"/>
</dbReference>
<keyword evidence="16" id="KW-1185">Reference proteome</keyword>
<keyword evidence="7" id="KW-0677">Repeat</keyword>
<dbReference type="GO" id="GO:0007165">
    <property type="term" value="P:signal transduction"/>
    <property type="evidence" value="ECO:0007669"/>
    <property type="project" value="InterPro"/>
</dbReference>
<feature type="signal peptide" evidence="14">
    <location>
        <begin position="1"/>
        <end position="27"/>
    </location>
</feature>
<dbReference type="InterPro" id="IPR035897">
    <property type="entry name" value="Toll_tir_struct_dom_sf"/>
</dbReference>
<evidence type="ECO:0000256" key="2">
    <source>
        <dbReference type="ARBA" id="ARBA00009634"/>
    </source>
</evidence>
<evidence type="ECO:0000256" key="6">
    <source>
        <dbReference type="ARBA" id="ARBA00022729"/>
    </source>
</evidence>
<reference evidence="17" key="1">
    <citation type="submission" date="2025-08" db="UniProtKB">
        <authorList>
            <consortium name="RefSeq"/>
        </authorList>
    </citation>
    <scope>IDENTIFICATION</scope>
</reference>
<comment type="similarity">
    <text evidence="2">Belongs to the Toll-like receptor family.</text>
</comment>